<sequence length="582" mass="66977">MEEYLHNKYLILYILLLSSFSVFCQKTEKEDSISYYQKELNKLAFGEKKAEMHLSFSEFYNSKDQSVKAYEEIFKALAIYEKIGNQEQIAECNLKIYVYSTLKKEDETAKKYLDRYYNYAKQQKDTNKLAQAHKQYGIVYFDVDHKKSRKHFEKAIKYALIANDSLLWAKSTNNLALLLAGYDKKQDSALMYYRRVLDFYKKKENSSRLLLATYVNIANSYEKKNDIDKALFYIKKTEIIPSNKLNAFYKEVISEKLSKYYKWKGDYKKALEYKEVFIKMKDSIEYALQDIAISELQTKYETEKKENENILLKSDIAKKEQKETILIIVVIASIIIGTGISVLIAKNAKRKQELAKQKEKLKLQEVEKELKEQELSSIDILIEGQEKERQRLAENLHDNLGGTLAAIKLNMQNLQQNKNNETVLEKSINNSLNLIDDAYQNVRNMAHEKSNGVVASQGLLPAIQKFVNNISSKKLEINVDHFGLKSRLDNSLEIRIFRIIQELITNIIKHANATEANISLTNHDSTLNIIVEDNGIGFKKGFSNSEGLGIASIEKRIESLGGTLEIDSSPNIGSSIIINLPL</sequence>
<evidence type="ECO:0000313" key="1">
    <source>
        <dbReference type="EMBL" id="VVV00617.1"/>
    </source>
</evidence>
<name>A0AC61Y810_9FLAO</name>
<keyword evidence="1" id="KW-0808">Transferase</keyword>
<comment type="caution">
    <text evidence="1">The sequence shown here is derived from an EMBL/GenBank/DDBJ whole genome shotgun (WGS) entry which is preliminary data.</text>
</comment>
<proteinExistence type="predicted"/>
<evidence type="ECO:0000313" key="2">
    <source>
        <dbReference type="Proteomes" id="UP000356253"/>
    </source>
</evidence>
<dbReference type="EC" id="2.7.13.3" evidence="1"/>
<dbReference type="Proteomes" id="UP000356253">
    <property type="component" value="Unassembled WGS sequence"/>
</dbReference>
<keyword evidence="1" id="KW-0418">Kinase</keyword>
<dbReference type="EMBL" id="CABVMM010000006">
    <property type="protein sequence ID" value="VVV00617.1"/>
    <property type="molecule type" value="Genomic_DNA"/>
</dbReference>
<accession>A0AC61Y810</accession>
<gene>
    <name evidence="1" type="primary">nreB_3</name>
    <name evidence="1" type="ORF">FVB9532_01890</name>
</gene>
<protein>
    <submittedName>
        <fullName evidence="1">Oxygen sensor histidine kinase NreB</fullName>
        <ecNumber evidence="1">2.7.13.3</ecNumber>
    </submittedName>
</protein>
<keyword evidence="2" id="KW-1185">Reference proteome</keyword>
<organism evidence="1 2">
    <name type="scientific">Mesonia oceanica</name>
    <dbReference type="NCBI Taxonomy" id="2687242"/>
    <lineage>
        <taxon>Bacteria</taxon>
        <taxon>Pseudomonadati</taxon>
        <taxon>Bacteroidota</taxon>
        <taxon>Flavobacteriia</taxon>
        <taxon>Flavobacteriales</taxon>
        <taxon>Flavobacteriaceae</taxon>
        <taxon>Mesonia</taxon>
    </lineage>
</organism>
<reference evidence="1" key="1">
    <citation type="submission" date="2019-09" db="EMBL/GenBank/DDBJ databases">
        <authorList>
            <person name="Rodrigo-Torres L."/>
            <person name="Arahal R. D."/>
            <person name="Lucena T."/>
        </authorList>
    </citation>
    <scope>NUCLEOTIDE SEQUENCE</scope>
    <source>
        <strain evidence="1">ISS653</strain>
    </source>
</reference>